<dbReference type="EMBL" id="AMRM01000030">
    <property type="protein sequence ID" value="EKF17097.1"/>
    <property type="molecule type" value="Genomic_DNA"/>
</dbReference>
<sequence>MTERRPFDPQRPYDALADHARARMAYLGAELMADPRYARMQADPKEQYEALLIGILSGVAGVALAQIKPEGHADVRAALLALIPYAVDNARNILDLPPLEPLQ</sequence>
<name>K2MIV9_9HYPH</name>
<dbReference type="RefSeq" id="WP_008599100.1">
    <property type="nucleotide sequence ID" value="NZ_AMRM01000030.1"/>
</dbReference>
<keyword evidence="2" id="KW-1185">Reference proteome</keyword>
<evidence type="ECO:0000313" key="1">
    <source>
        <dbReference type="EMBL" id="EKF17097.1"/>
    </source>
</evidence>
<dbReference type="PATRIC" id="fig|391937.3.peg.4108"/>
<dbReference type="OrthoDB" id="9233774at2"/>
<dbReference type="STRING" id="391937.NA2_20043"/>
<dbReference type="Proteomes" id="UP000006786">
    <property type="component" value="Unassembled WGS sequence"/>
</dbReference>
<organism evidence="1 2">
    <name type="scientific">Nitratireductor pacificus pht-3B</name>
    <dbReference type="NCBI Taxonomy" id="391937"/>
    <lineage>
        <taxon>Bacteria</taxon>
        <taxon>Pseudomonadati</taxon>
        <taxon>Pseudomonadota</taxon>
        <taxon>Alphaproteobacteria</taxon>
        <taxon>Hyphomicrobiales</taxon>
        <taxon>Phyllobacteriaceae</taxon>
        <taxon>Nitratireductor</taxon>
    </lineage>
</organism>
<accession>K2MIV9</accession>
<gene>
    <name evidence="1" type="ORF">NA2_20043</name>
</gene>
<dbReference type="AlphaFoldDB" id="K2MIV9"/>
<protein>
    <submittedName>
        <fullName evidence="1">Uncharacterized protein</fullName>
    </submittedName>
</protein>
<proteinExistence type="predicted"/>
<evidence type="ECO:0000313" key="2">
    <source>
        <dbReference type="Proteomes" id="UP000006786"/>
    </source>
</evidence>
<comment type="caution">
    <text evidence="1">The sequence shown here is derived from an EMBL/GenBank/DDBJ whole genome shotgun (WGS) entry which is preliminary data.</text>
</comment>
<reference evidence="1 2" key="1">
    <citation type="journal article" date="2012" name="J. Bacteriol.">
        <title>Genome Sequence of Nitratireductor pacificus Type Strain pht-3B.</title>
        <authorList>
            <person name="Lai Q."/>
            <person name="Li G."/>
            <person name="Shao Z."/>
        </authorList>
    </citation>
    <scope>NUCLEOTIDE SEQUENCE [LARGE SCALE GENOMIC DNA]</scope>
    <source>
        <strain evidence="2">pht-3B</strain>
    </source>
</reference>